<dbReference type="InterPro" id="IPR036614">
    <property type="entry name" value="RusA-like_sf"/>
</dbReference>
<dbReference type="GO" id="GO:0000287">
    <property type="term" value="F:magnesium ion binding"/>
    <property type="evidence" value="ECO:0007669"/>
    <property type="project" value="InterPro"/>
</dbReference>
<dbReference type="GO" id="GO:0006310">
    <property type="term" value="P:DNA recombination"/>
    <property type="evidence" value="ECO:0007669"/>
    <property type="project" value="InterPro"/>
</dbReference>
<dbReference type="OrthoDB" id="2087700at2"/>
<name>A0A5K1ISE3_9ACTN</name>
<dbReference type="Proteomes" id="UP000405524">
    <property type="component" value="Unassembled WGS sequence"/>
</dbReference>
<dbReference type="SUPFAM" id="SSF103084">
    <property type="entry name" value="Holliday junction resolvase RusA"/>
    <property type="match status" value="1"/>
</dbReference>
<evidence type="ECO:0000313" key="1">
    <source>
        <dbReference type="EMBL" id="VWL91556.1"/>
    </source>
</evidence>
<dbReference type="Gene3D" id="3.30.1330.70">
    <property type="entry name" value="Holliday junction resolvase RusA"/>
    <property type="match status" value="1"/>
</dbReference>
<sequence>MARRELIDRLEFFIPTNRVAKNGRKQGMDGLNEIVRQSRGNVHLANKRKYENERHVAKYALEAMKEAGWVADERLCFVELTFIEPDKRRDDDNVFAGAKYILDALCRPHPRGGRIIHSNGVGAFFDDDPFHVALHCKRGEPDKQNPGVRVRITRMVEDGS</sequence>
<dbReference type="EMBL" id="CABWIC010000007">
    <property type="protein sequence ID" value="VWL91556.1"/>
    <property type="molecule type" value="Genomic_DNA"/>
</dbReference>
<dbReference type="AlphaFoldDB" id="A0A5K1ISE3"/>
<dbReference type="GeneID" id="77465344"/>
<protein>
    <submittedName>
        <fullName evidence="1">Endodeoxyribonuclease RusA</fullName>
    </submittedName>
</protein>
<reference evidence="1 2" key="1">
    <citation type="submission" date="2019-10" db="EMBL/GenBank/DDBJ databases">
        <authorList>
            <person name="Wolf R A."/>
        </authorList>
    </citation>
    <scope>NUCLEOTIDE SEQUENCE [LARGE SCALE GENOMIC DNA]</scope>
    <source>
        <strain evidence="1">Collinsella_intestinalis_DSM_13632</strain>
    </source>
</reference>
<proteinExistence type="predicted"/>
<evidence type="ECO:0000313" key="2">
    <source>
        <dbReference type="Proteomes" id="UP000405524"/>
    </source>
</evidence>
<dbReference type="GO" id="GO:0006281">
    <property type="term" value="P:DNA repair"/>
    <property type="evidence" value="ECO:0007669"/>
    <property type="project" value="InterPro"/>
</dbReference>
<gene>
    <name evidence="1" type="ORF">JKKLCJKK_00353</name>
</gene>
<organism evidence="1 2">
    <name type="scientific">Collinsella intestinalis</name>
    <dbReference type="NCBI Taxonomy" id="147207"/>
    <lineage>
        <taxon>Bacteria</taxon>
        <taxon>Bacillati</taxon>
        <taxon>Actinomycetota</taxon>
        <taxon>Coriobacteriia</taxon>
        <taxon>Coriobacteriales</taxon>
        <taxon>Coriobacteriaceae</taxon>
        <taxon>Collinsella</taxon>
    </lineage>
</organism>
<accession>A0A5K1ISE3</accession>
<dbReference type="RefSeq" id="WP_152063089.1">
    <property type="nucleotide sequence ID" value="NZ_CABWIC010000007.1"/>
</dbReference>